<dbReference type="EMBL" id="QXGA01000538">
    <property type="protein sequence ID" value="KAE9144479.1"/>
    <property type="molecule type" value="Genomic_DNA"/>
</dbReference>
<dbReference type="Proteomes" id="UP000476176">
    <property type="component" value="Unassembled WGS sequence"/>
</dbReference>
<keyword evidence="12" id="KW-1185">Reference proteome</keyword>
<evidence type="ECO:0000313" key="12">
    <source>
        <dbReference type="Proteomes" id="UP000433483"/>
    </source>
</evidence>
<feature type="compositionally biased region" description="Basic and acidic residues" evidence="1">
    <location>
        <begin position="145"/>
        <end position="156"/>
    </location>
</feature>
<accession>A0A6A4DMC5</accession>
<gene>
    <name evidence="9" type="ORF">PF001_g10624</name>
    <name evidence="8" type="ORF">PF002_g12713</name>
    <name evidence="7" type="ORF">PF004_g11508</name>
    <name evidence="6" type="ORF">PF005_g12673</name>
    <name evidence="5" type="ORF">PF006_g10587</name>
    <name evidence="4" type="ORF">PF007_g11475</name>
    <name evidence="10" type="ORF">PF008_g9289</name>
    <name evidence="2" type="ORF">PF009_g13668</name>
    <name evidence="3" type="ORF">PF011_g17812</name>
</gene>
<dbReference type="Proteomes" id="UP000437068">
    <property type="component" value="Unassembled WGS sequence"/>
</dbReference>
<evidence type="ECO:0000256" key="1">
    <source>
        <dbReference type="SAM" id="MobiDB-lite"/>
    </source>
</evidence>
<sequence length="200" mass="22706">MNKIPERVDEVMSGHIPDIFGFFKTHLKMNLKQQDVEARVVIDFVDFDQLIEEHGFATMLEAGSKDIPNYRDRMKNRYKLIIENLKTEIKRLVSLQHRWAKPNDIALHQLIVARAKMQQRYNLMDREKKAKRKPNGNPDGGRAAPKLDTKRGEPKPDSTNTAGSKSNAGSSGKSNLPPRDGCLYCKGPHLVRVCPTATEE</sequence>
<dbReference type="EMBL" id="QXGF01000722">
    <property type="protein sequence ID" value="KAE8936401.1"/>
    <property type="molecule type" value="Genomic_DNA"/>
</dbReference>
<evidence type="ECO:0000313" key="5">
    <source>
        <dbReference type="EMBL" id="KAE9144479.1"/>
    </source>
</evidence>
<evidence type="ECO:0000313" key="14">
    <source>
        <dbReference type="Proteomes" id="UP000440367"/>
    </source>
</evidence>
<evidence type="ECO:0000313" key="4">
    <source>
        <dbReference type="EMBL" id="KAE9111450.1"/>
    </source>
</evidence>
<feature type="compositionally biased region" description="Low complexity" evidence="1">
    <location>
        <begin position="162"/>
        <end position="175"/>
    </location>
</feature>
<evidence type="ECO:0000313" key="6">
    <source>
        <dbReference type="EMBL" id="KAE9207298.1"/>
    </source>
</evidence>
<proteinExistence type="predicted"/>
<feature type="region of interest" description="Disordered" evidence="1">
    <location>
        <begin position="126"/>
        <end position="186"/>
    </location>
</feature>
<dbReference type="OrthoDB" id="129304at2759"/>
<evidence type="ECO:0000313" key="3">
    <source>
        <dbReference type="EMBL" id="KAE8991774.1"/>
    </source>
</evidence>
<dbReference type="AlphaFoldDB" id="A0A6A4DMC5"/>
<dbReference type="EMBL" id="QXFY01000440">
    <property type="protein sequence ID" value="KAE9344306.1"/>
    <property type="molecule type" value="Genomic_DNA"/>
</dbReference>
<evidence type="ECO:0000313" key="16">
    <source>
        <dbReference type="Proteomes" id="UP000441208"/>
    </source>
</evidence>
<dbReference type="Proteomes" id="UP000433483">
    <property type="component" value="Unassembled WGS sequence"/>
</dbReference>
<evidence type="ECO:0000313" key="19">
    <source>
        <dbReference type="Proteomes" id="UP000486351"/>
    </source>
</evidence>
<dbReference type="Proteomes" id="UP000486351">
    <property type="component" value="Unassembled WGS sequence"/>
</dbReference>
<evidence type="ECO:0000313" key="15">
    <source>
        <dbReference type="Proteomes" id="UP000440732"/>
    </source>
</evidence>
<evidence type="ECO:0000313" key="2">
    <source>
        <dbReference type="EMBL" id="KAE8936401.1"/>
    </source>
</evidence>
<dbReference type="EMBL" id="QXFW01001376">
    <property type="protein sequence ID" value="KAE8991774.1"/>
    <property type="molecule type" value="Genomic_DNA"/>
</dbReference>
<evidence type="ECO:0000313" key="18">
    <source>
        <dbReference type="Proteomes" id="UP000476176"/>
    </source>
</evidence>
<dbReference type="EMBL" id="QXFZ01000576">
    <property type="protein sequence ID" value="KAE9111450.1"/>
    <property type="molecule type" value="Genomic_DNA"/>
</dbReference>
<evidence type="ECO:0000313" key="11">
    <source>
        <dbReference type="Proteomes" id="UP000429523"/>
    </source>
</evidence>
<comment type="caution">
    <text evidence="9">The sequence shown here is derived from an EMBL/GenBank/DDBJ whole genome shotgun (WGS) entry which is preliminary data.</text>
</comment>
<dbReference type="Proteomes" id="UP000441208">
    <property type="component" value="Unassembled WGS sequence"/>
</dbReference>
<evidence type="ECO:0000313" key="8">
    <source>
        <dbReference type="EMBL" id="KAE9231371.1"/>
    </source>
</evidence>
<dbReference type="EMBL" id="QXGD01000623">
    <property type="protein sequence ID" value="KAE9231371.1"/>
    <property type="molecule type" value="Genomic_DNA"/>
</dbReference>
<evidence type="ECO:0000313" key="13">
    <source>
        <dbReference type="Proteomes" id="UP000437068"/>
    </source>
</evidence>
<dbReference type="EMBL" id="QXGC01000632">
    <property type="protein sequence ID" value="KAE9226897.1"/>
    <property type="molecule type" value="Genomic_DNA"/>
</dbReference>
<reference evidence="11 12" key="1">
    <citation type="submission" date="2018-08" db="EMBL/GenBank/DDBJ databases">
        <title>Genomic investigation of the strawberry pathogen Phytophthora fragariae indicates pathogenicity is determined by transcriptional variation in three key races.</title>
        <authorList>
            <person name="Adams T.M."/>
            <person name="Armitage A.D."/>
            <person name="Sobczyk M.K."/>
            <person name="Bates H.J."/>
            <person name="Dunwell J.M."/>
            <person name="Nellist C.F."/>
            <person name="Harrison R.J."/>
        </authorList>
    </citation>
    <scope>NUCLEOTIDE SEQUENCE [LARGE SCALE GENOMIC DNA]</scope>
    <source>
        <strain evidence="9 13">A4</strain>
        <strain evidence="8 14">BC-1</strain>
        <strain evidence="7 18">BC-23</strain>
        <strain evidence="6 12">NOV-27</strain>
        <strain evidence="5 15">NOV-5</strain>
        <strain evidence="4 16">NOV-71</strain>
        <strain evidence="10 19">NOV-77</strain>
        <strain evidence="2 11">NOV-9</strain>
        <strain evidence="3 17">SCRP245</strain>
    </source>
</reference>
<name>A0A6A4DMC5_9STRA</name>
<evidence type="ECO:0000313" key="17">
    <source>
        <dbReference type="Proteomes" id="UP000460718"/>
    </source>
</evidence>
<dbReference type="Proteomes" id="UP000429523">
    <property type="component" value="Unassembled WGS sequence"/>
</dbReference>
<protein>
    <submittedName>
        <fullName evidence="9">Uncharacterized protein</fullName>
    </submittedName>
</protein>
<evidence type="ECO:0000313" key="10">
    <source>
        <dbReference type="EMBL" id="KAE9344306.1"/>
    </source>
</evidence>
<dbReference type="EMBL" id="QXGB01000677">
    <property type="protein sequence ID" value="KAE9207298.1"/>
    <property type="molecule type" value="Genomic_DNA"/>
</dbReference>
<dbReference type="EMBL" id="QXGE01000541">
    <property type="protein sequence ID" value="KAE9309564.1"/>
    <property type="molecule type" value="Genomic_DNA"/>
</dbReference>
<dbReference type="Proteomes" id="UP000460718">
    <property type="component" value="Unassembled WGS sequence"/>
</dbReference>
<evidence type="ECO:0000313" key="7">
    <source>
        <dbReference type="EMBL" id="KAE9226897.1"/>
    </source>
</evidence>
<dbReference type="Proteomes" id="UP000440732">
    <property type="component" value="Unassembled WGS sequence"/>
</dbReference>
<evidence type="ECO:0000313" key="9">
    <source>
        <dbReference type="EMBL" id="KAE9309564.1"/>
    </source>
</evidence>
<dbReference type="Proteomes" id="UP000440367">
    <property type="component" value="Unassembled WGS sequence"/>
</dbReference>
<organism evidence="9 13">
    <name type="scientific">Phytophthora fragariae</name>
    <dbReference type="NCBI Taxonomy" id="53985"/>
    <lineage>
        <taxon>Eukaryota</taxon>
        <taxon>Sar</taxon>
        <taxon>Stramenopiles</taxon>
        <taxon>Oomycota</taxon>
        <taxon>Peronosporomycetes</taxon>
        <taxon>Peronosporales</taxon>
        <taxon>Peronosporaceae</taxon>
        <taxon>Phytophthora</taxon>
    </lineage>
</organism>